<reference evidence="3" key="1">
    <citation type="submission" date="2017-02" db="UniProtKB">
        <authorList>
            <consortium name="WormBaseParasite"/>
        </authorList>
    </citation>
    <scope>IDENTIFICATION</scope>
</reference>
<sequence>MGGSVSNQAITCREEEKGHLKFEILFKLCMHQMTPYQYPAQSLSDPPSFSSSFYFCCRSNCPFAFLMVISVSGSSNRFLVLIRFNLTCISDVRARKRVLGPFEVETNLRKYALHRNHAECGNSRRSLRCCNPRDLSSHLNSELIGFRKMKSVRCNRPDFILVDDKLLSRTICDGDAGNGNGYDNKYK</sequence>
<dbReference type="Proteomes" id="UP000278627">
    <property type="component" value="Unassembled WGS sequence"/>
</dbReference>
<evidence type="ECO:0000313" key="1">
    <source>
        <dbReference type="EMBL" id="VDN83209.1"/>
    </source>
</evidence>
<evidence type="ECO:0000313" key="2">
    <source>
        <dbReference type="Proteomes" id="UP000278627"/>
    </source>
</evidence>
<gene>
    <name evidence="1" type="ORF">BPAG_LOCUS2023</name>
</gene>
<dbReference type="WBParaSite" id="BPAG_0000205301-mRNA-1">
    <property type="protein sequence ID" value="BPAG_0000205301-mRNA-1"/>
    <property type="gene ID" value="BPAG_0000205301"/>
</dbReference>
<reference evidence="1 2" key="2">
    <citation type="submission" date="2018-11" db="EMBL/GenBank/DDBJ databases">
        <authorList>
            <consortium name="Pathogen Informatics"/>
        </authorList>
    </citation>
    <scope>NUCLEOTIDE SEQUENCE [LARGE SCALE GENOMIC DNA]</scope>
</reference>
<dbReference type="EMBL" id="UZAD01000225">
    <property type="protein sequence ID" value="VDN83209.1"/>
    <property type="molecule type" value="Genomic_DNA"/>
</dbReference>
<accession>A0A0N4T1K3</accession>
<evidence type="ECO:0000313" key="3">
    <source>
        <dbReference type="WBParaSite" id="BPAG_0000205301-mRNA-1"/>
    </source>
</evidence>
<proteinExistence type="predicted"/>
<protein>
    <submittedName>
        <fullName evidence="1 3">Uncharacterized protein</fullName>
    </submittedName>
</protein>
<keyword evidence="2" id="KW-1185">Reference proteome</keyword>
<dbReference type="AlphaFoldDB" id="A0A0N4T1K3"/>
<organism evidence="3">
    <name type="scientific">Brugia pahangi</name>
    <name type="common">Filarial nematode worm</name>
    <dbReference type="NCBI Taxonomy" id="6280"/>
    <lineage>
        <taxon>Eukaryota</taxon>
        <taxon>Metazoa</taxon>
        <taxon>Ecdysozoa</taxon>
        <taxon>Nematoda</taxon>
        <taxon>Chromadorea</taxon>
        <taxon>Rhabditida</taxon>
        <taxon>Spirurina</taxon>
        <taxon>Spiruromorpha</taxon>
        <taxon>Filarioidea</taxon>
        <taxon>Onchocercidae</taxon>
        <taxon>Brugia</taxon>
    </lineage>
</organism>
<name>A0A0N4T1K3_BRUPA</name>